<dbReference type="Pfam" id="PF01943">
    <property type="entry name" value="Polysacc_synt"/>
    <property type="match status" value="1"/>
</dbReference>
<accession>A0A9D1DYI4</accession>
<feature type="transmembrane region" description="Helical" evidence="6">
    <location>
        <begin position="378"/>
        <end position="397"/>
    </location>
</feature>
<evidence type="ECO:0000256" key="2">
    <source>
        <dbReference type="ARBA" id="ARBA00022475"/>
    </source>
</evidence>
<gene>
    <name evidence="7" type="ORF">IAB37_06185</name>
</gene>
<feature type="transmembrane region" description="Helical" evidence="6">
    <location>
        <begin position="79"/>
        <end position="102"/>
    </location>
</feature>
<feature type="transmembrane region" description="Helical" evidence="6">
    <location>
        <begin position="286"/>
        <end position="309"/>
    </location>
</feature>
<evidence type="ECO:0000256" key="6">
    <source>
        <dbReference type="SAM" id="Phobius"/>
    </source>
</evidence>
<feature type="transmembrane region" description="Helical" evidence="6">
    <location>
        <begin position="12"/>
        <end position="35"/>
    </location>
</feature>
<dbReference type="EMBL" id="DVHA01000196">
    <property type="protein sequence ID" value="HIR61144.1"/>
    <property type="molecule type" value="Genomic_DNA"/>
</dbReference>
<evidence type="ECO:0000256" key="3">
    <source>
        <dbReference type="ARBA" id="ARBA00022692"/>
    </source>
</evidence>
<feature type="transmembrane region" description="Helical" evidence="6">
    <location>
        <begin position="431"/>
        <end position="446"/>
    </location>
</feature>
<evidence type="ECO:0000313" key="8">
    <source>
        <dbReference type="Proteomes" id="UP000824241"/>
    </source>
</evidence>
<organism evidence="7 8">
    <name type="scientific">Candidatus Faecivivens stercoravium</name>
    <dbReference type="NCBI Taxonomy" id="2840803"/>
    <lineage>
        <taxon>Bacteria</taxon>
        <taxon>Bacillati</taxon>
        <taxon>Bacillota</taxon>
        <taxon>Clostridia</taxon>
        <taxon>Eubacteriales</taxon>
        <taxon>Oscillospiraceae</taxon>
        <taxon>Oscillospiraceae incertae sedis</taxon>
        <taxon>Candidatus Faecivivens</taxon>
    </lineage>
</organism>
<dbReference type="InterPro" id="IPR002797">
    <property type="entry name" value="Polysacc_synth"/>
</dbReference>
<protein>
    <submittedName>
        <fullName evidence="7">Polysaccharide biosynthesis C-terminal domain-containing protein</fullName>
    </submittedName>
</protein>
<dbReference type="Proteomes" id="UP000824241">
    <property type="component" value="Unassembled WGS sequence"/>
</dbReference>
<feature type="transmembrane region" description="Helical" evidence="6">
    <location>
        <begin position="108"/>
        <end position="128"/>
    </location>
</feature>
<feature type="transmembrane region" description="Helical" evidence="6">
    <location>
        <begin position="409"/>
        <end position="425"/>
    </location>
</feature>
<proteinExistence type="predicted"/>
<reference evidence="7" key="1">
    <citation type="submission" date="2020-10" db="EMBL/GenBank/DDBJ databases">
        <authorList>
            <person name="Gilroy R."/>
        </authorList>
    </citation>
    <scope>NUCLEOTIDE SEQUENCE</scope>
    <source>
        <strain evidence="7">CHK189-12415</strain>
    </source>
</reference>
<feature type="transmembrane region" description="Helical" evidence="6">
    <location>
        <begin position="245"/>
        <end position="266"/>
    </location>
</feature>
<reference evidence="7" key="2">
    <citation type="journal article" date="2021" name="PeerJ">
        <title>Extensive microbial diversity within the chicken gut microbiome revealed by metagenomics and culture.</title>
        <authorList>
            <person name="Gilroy R."/>
            <person name="Ravi A."/>
            <person name="Getino M."/>
            <person name="Pursley I."/>
            <person name="Horton D.L."/>
            <person name="Alikhan N.F."/>
            <person name="Baker D."/>
            <person name="Gharbi K."/>
            <person name="Hall N."/>
            <person name="Watson M."/>
            <person name="Adriaenssens E.M."/>
            <person name="Foster-Nyarko E."/>
            <person name="Jarju S."/>
            <person name="Secka A."/>
            <person name="Antonio M."/>
            <person name="Oren A."/>
            <person name="Chaudhuri R.R."/>
            <person name="La Ragione R."/>
            <person name="Hildebrand F."/>
            <person name="Pallen M.J."/>
        </authorList>
    </citation>
    <scope>NUCLEOTIDE SEQUENCE</scope>
    <source>
        <strain evidence="7">CHK189-12415</strain>
    </source>
</reference>
<dbReference type="AlphaFoldDB" id="A0A9D1DYI4"/>
<feature type="transmembrane region" description="Helical" evidence="6">
    <location>
        <begin position="321"/>
        <end position="340"/>
    </location>
</feature>
<feature type="transmembrane region" description="Helical" evidence="6">
    <location>
        <begin position="352"/>
        <end position="372"/>
    </location>
</feature>
<comment type="caution">
    <text evidence="7">The sequence shown here is derived from an EMBL/GenBank/DDBJ whole genome shotgun (WGS) entry which is preliminary data.</text>
</comment>
<name>A0A9D1DYI4_9FIRM</name>
<feature type="transmembrane region" description="Helical" evidence="6">
    <location>
        <begin position="204"/>
        <end position="225"/>
    </location>
</feature>
<keyword evidence="4 6" id="KW-1133">Transmembrane helix</keyword>
<keyword evidence="5 6" id="KW-0472">Membrane</keyword>
<feature type="transmembrane region" description="Helical" evidence="6">
    <location>
        <begin position="169"/>
        <end position="192"/>
    </location>
</feature>
<dbReference type="InterPro" id="IPR050833">
    <property type="entry name" value="Poly_Biosynth_Transport"/>
</dbReference>
<dbReference type="GO" id="GO:0005886">
    <property type="term" value="C:plasma membrane"/>
    <property type="evidence" value="ECO:0007669"/>
    <property type="project" value="UniProtKB-SubCell"/>
</dbReference>
<evidence type="ECO:0000256" key="4">
    <source>
        <dbReference type="ARBA" id="ARBA00022989"/>
    </source>
</evidence>
<sequence>MSAYRRLLSNTFLFSVSTFGSKILTFLLTPFYTSILSDAEYGVTDLIIQTGNFLIPLASIGVVNAALRFGLDGRTDKTGVFTTGMAAVLAGEGVLVLLYPLLTSIGLMEGYTVLLLLYVLMANLHSLCGAMAQALGKIRLYAAGGILCTALVVLLNILLLAVFRMGITGYILSNIIADGVTALTLFAALRLWRYLNPRALRRSLAGSMFRYCLPLIPATVCSWVINISDRYFISYLIGSDVSGQYAVAGKVSMALLTVSGIFTDAWQLSIVSDRPREEKGRFFSNVFSVFEAGVLSAAAVLIAAAPLIIRLLAAPGYFTAWHYVPLLVLGAAVASLGSFFSSVYTSEMRTSATFMTTLLGAAANLVGNALLIPRWGAMGAAAATLVSYLLILIFRAAHSHRLLPFRWGVWRFIAAMAVLLAECLLMEMGRFAAAAVCCAAVLLLYCRPMARGLKSGVLEVVRTKRRG</sequence>
<comment type="subcellular location">
    <subcellularLocation>
        <location evidence="1">Cell membrane</location>
        <topology evidence="1">Multi-pass membrane protein</topology>
    </subcellularLocation>
</comment>
<keyword evidence="2" id="KW-1003">Cell membrane</keyword>
<evidence type="ECO:0000256" key="1">
    <source>
        <dbReference type="ARBA" id="ARBA00004651"/>
    </source>
</evidence>
<feature type="transmembrane region" description="Helical" evidence="6">
    <location>
        <begin position="140"/>
        <end position="163"/>
    </location>
</feature>
<evidence type="ECO:0000256" key="5">
    <source>
        <dbReference type="ARBA" id="ARBA00023136"/>
    </source>
</evidence>
<dbReference type="PANTHER" id="PTHR30250:SF11">
    <property type="entry name" value="O-ANTIGEN TRANSPORTER-RELATED"/>
    <property type="match status" value="1"/>
</dbReference>
<evidence type="ECO:0000313" key="7">
    <source>
        <dbReference type="EMBL" id="HIR61144.1"/>
    </source>
</evidence>
<dbReference type="PANTHER" id="PTHR30250">
    <property type="entry name" value="PST FAMILY PREDICTED COLANIC ACID TRANSPORTER"/>
    <property type="match status" value="1"/>
</dbReference>
<keyword evidence="3 6" id="KW-0812">Transmembrane</keyword>
<feature type="transmembrane region" description="Helical" evidence="6">
    <location>
        <begin position="47"/>
        <end position="67"/>
    </location>
</feature>